<dbReference type="InterPro" id="IPR016040">
    <property type="entry name" value="NAD(P)-bd_dom"/>
</dbReference>
<comment type="similarity">
    <text evidence="2">Belongs to the NAD(P)-dependent epimerase/dehydratase family. GDP-mannose 4,6-dehydratase subfamily.</text>
</comment>
<dbReference type="InterPro" id="IPR036291">
    <property type="entry name" value="NAD(P)-bd_dom_sf"/>
</dbReference>
<organism evidence="6 7">
    <name type="scientific">Azospirillum picis</name>
    <dbReference type="NCBI Taxonomy" id="488438"/>
    <lineage>
        <taxon>Bacteria</taxon>
        <taxon>Pseudomonadati</taxon>
        <taxon>Pseudomonadota</taxon>
        <taxon>Alphaproteobacteria</taxon>
        <taxon>Rhodospirillales</taxon>
        <taxon>Azospirillaceae</taxon>
        <taxon>Azospirillum</taxon>
    </lineage>
</organism>
<evidence type="ECO:0000256" key="3">
    <source>
        <dbReference type="ARBA" id="ARBA00011989"/>
    </source>
</evidence>
<dbReference type="Gene3D" id="3.40.50.720">
    <property type="entry name" value="NAD(P)-binding Rossmann-like Domain"/>
    <property type="match status" value="1"/>
</dbReference>
<keyword evidence="4 6" id="KW-0456">Lyase</keyword>
<evidence type="ECO:0000259" key="5">
    <source>
        <dbReference type="Pfam" id="PF16363"/>
    </source>
</evidence>
<dbReference type="RefSeq" id="WP_209989245.1">
    <property type="nucleotide sequence ID" value="NZ_JAGINO010000027.1"/>
</dbReference>
<accession>A0ABU0MSN9</accession>
<feature type="domain" description="NAD(P)-binding" evidence="5">
    <location>
        <begin position="5"/>
        <end position="312"/>
    </location>
</feature>
<evidence type="ECO:0000313" key="6">
    <source>
        <dbReference type="EMBL" id="MDQ0536503.1"/>
    </source>
</evidence>
<evidence type="ECO:0000313" key="7">
    <source>
        <dbReference type="Proteomes" id="UP001244552"/>
    </source>
</evidence>
<keyword evidence="7" id="KW-1185">Reference proteome</keyword>
<proteinExistence type="inferred from homology"/>
<gene>
    <name evidence="6" type="ORF">QO018_005400</name>
</gene>
<name>A0ABU0MSN9_9PROT</name>
<evidence type="ECO:0000256" key="1">
    <source>
        <dbReference type="ARBA" id="ARBA00001937"/>
    </source>
</evidence>
<evidence type="ECO:0000256" key="2">
    <source>
        <dbReference type="ARBA" id="ARBA00009263"/>
    </source>
</evidence>
<dbReference type="SUPFAM" id="SSF51735">
    <property type="entry name" value="NAD(P)-binding Rossmann-fold domains"/>
    <property type="match status" value="1"/>
</dbReference>
<dbReference type="CDD" id="cd05260">
    <property type="entry name" value="GDP_MD_SDR_e"/>
    <property type="match status" value="1"/>
</dbReference>
<sequence>MTKALITGIAGQDGAYLSRSLLDNGYEVVGIVRKERLGAPLPRLQALGVAGDVRVVGMELTDLSGLSHLLGRERPDEVYNLAGQSVVRASWQAPIQATKDTAQTALTMLEALRLSWPSARFLQASSSEMFGSVEQDRRNEATRFLPCSPYAVAKLFAHLSAINYRDTLGLHASCAILFNHESPLRGTDYVLGKIADGVARIKLGKAQTLRLGNLDSRRDWGHARDYASAMHLMLQQDRPDDYVIATGRTSTVHDVCRIAFGHVGLAMEDHVVVDPVLVRPREVRCIEADASKARRELGWEPLTRLEELVVEMVEADLRRIGR</sequence>
<protein>
    <recommendedName>
        <fullName evidence="3">GDP-mannose 4,6-dehydratase</fullName>
        <ecNumber evidence="3">4.2.1.47</ecNumber>
    </recommendedName>
</protein>
<dbReference type="PANTHER" id="PTHR43715">
    <property type="entry name" value="GDP-MANNOSE 4,6-DEHYDRATASE"/>
    <property type="match status" value="1"/>
</dbReference>
<dbReference type="EMBL" id="JAUSVU010000027">
    <property type="protein sequence ID" value="MDQ0536503.1"/>
    <property type="molecule type" value="Genomic_DNA"/>
</dbReference>
<dbReference type="Gene3D" id="3.90.25.10">
    <property type="entry name" value="UDP-galactose 4-epimerase, domain 1"/>
    <property type="match status" value="1"/>
</dbReference>
<dbReference type="Pfam" id="PF16363">
    <property type="entry name" value="GDP_Man_Dehyd"/>
    <property type="match status" value="1"/>
</dbReference>
<dbReference type="PANTHER" id="PTHR43715:SF1">
    <property type="entry name" value="GDP-MANNOSE 4,6 DEHYDRATASE"/>
    <property type="match status" value="1"/>
</dbReference>
<evidence type="ECO:0000256" key="4">
    <source>
        <dbReference type="ARBA" id="ARBA00023239"/>
    </source>
</evidence>
<dbReference type="Proteomes" id="UP001244552">
    <property type="component" value="Unassembled WGS sequence"/>
</dbReference>
<comment type="cofactor">
    <cofactor evidence="1">
        <name>NADP(+)</name>
        <dbReference type="ChEBI" id="CHEBI:58349"/>
    </cofactor>
</comment>
<dbReference type="InterPro" id="IPR006368">
    <property type="entry name" value="GDP_Man_deHydtase"/>
</dbReference>
<comment type="caution">
    <text evidence="6">The sequence shown here is derived from an EMBL/GenBank/DDBJ whole genome shotgun (WGS) entry which is preliminary data.</text>
</comment>
<dbReference type="EC" id="4.2.1.47" evidence="3"/>
<reference evidence="6 7" key="1">
    <citation type="submission" date="2023-07" db="EMBL/GenBank/DDBJ databases">
        <title>Genomic Encyclopedia of Type Strains, Phase IV (KMG-IV): sequencing the most valuable type-strain genomes for metagenomic binning, comparative biology and taxonomic classification.</title>
        <authorList>
            <person name="Goeker M."/>
        </authorList>
    </citation>
    <scope>NUCLEOTIDE SEQUENCE [LARGE SCALE GENOMIC DNA]</scope>
    <source>
        <strain evidence="6 7">DSM 19922</strain>
    </source>
</reference>
<dbReference type="GO" id="GO:0008446">
    <property type="term" value="F:GDP-mannose 4,6-dehydratase activity"/>
    <property type="evidence" value="ECO:0007669"/>
    <property type="project" value="UniProtKB-EC"/>
</dbReference>